<feature type="region of interest" description="Disordered" evidence="1">
    <location>
        <begin position="301"/>
        <end position="387"/>
    </location>
</feature>
<reference evidence="2 3" key="1">
    <citation type="submission" date="2017-11" db="EMBL/GenBank/DDBJ databases">
        <title>De novo assembly and phasing of dikaryotic genomes from two isolates of Puccinia coronata f. sp. avenae, the causal agent of oat crown rust.</title>
        <authorList>
            <person name="Miller M.E."/>
            <person name="Zhang Y."/>
            <person name="Omidvar V."/>
            <person name="Sperschneider J."/>
            <person name="Schwessinger B."/>
            <person name="Raley C."/>
            <person name="Palmer J.M."/>
            <person name="Garnica D."/>
            <person name="Upadhyaya N."/>
            <person name="Rathjen J."/>
            <person name="Taylor J.M."/>
            <person name="Park R.F."/>
            <person name="Dodds P.N."/>
            <person name="Hirsch C.D."/>
            <person name="Kianian S.F."/>
            <person name="Figueroa M."/>
        </authorList>
    </citation>
    <scope>NUCLEOTIDE SEQUENCE [LARGE SCALE GENOMIC DNA]</scope>
    <source>
        <strain evidence="2">12NC29</strain>
    </source>
</reference>
<accession>A0A2N5TLA5</accession>
<organism evidence="2 3">
    <name type="scientific">Puccinia coronata f. sp. avenae</name>
    <dbReference type="NCBI Taxonomy" id="200324"/>
    <lineage>
        <taxon>Eukaryota</taxon>
        <taxon>Fungi</taxon>
        <taxon>Dikarya</taxon>
        <taxon>Basidiomycota</taxon>
        <taxon>Pucciniomycotina</taxon>
        <taxon>Pucciniomycetes</taxon>
        <taxon>Pucciniales</taxon>
        <taxon>Pucciniaceae</taxon>
        <taxon>Puccinia</taxon>
    </lineage>
</organism>
<feature type="region of interest" description="Disordered" evidence="1">
    <location>
        <begin position="698"/>
        <end position="737"/>
    </location>
</feature>
<feature type="compositionally biased region" description="Basic residues" evidence="1">
    <location>
        <begin position="727"/>
        <end position="737"/>
    </location>
</feature>
<feature type="compositionally biased region" description="Basic and acidic residues" evidence="1">
    <location>
        <begin position="698"/>
        <end position="716"/>
    </location>
</feature>
<dbReference type="Proteomes" id="UP000235388">
    <property type="component" value="Unassembled WGS sequence"/>
</dbReference>
<evidence type="ECO:0000256" key="1">
    <source>
        <dbReference type="SAM" id="MobiDB-lite"/>
    </source>
</evidence>
<keyword evidence="3" id="KW-1185">Reference proteome</keyword>
<evidence type="ECO:0000313" key="2">
    <source>
        <dbReference type="EMBL" id="PLW26275.1"/>
    </source>
</evidence>
<comment type="caution">
    <text evidence="2">The sequence shown here is derived from an EMBL/GenBank/DDBJ whole genome shotgun (WGS) entry which is preliminary data.</text>
</comment>
<proteinExistence type="predicted"/>
<protein>
    <submittedName>
        <fullName evidence="2">Uncharacterized protein</fullName>
    </submittedName>
</protein>
<gene>
    <name evidence="2" type="ORF">PCANC_26482</name>
</gene>
<dbReference type="AlphaFoldDB" id="A0A2N5TLA5"/>
<name>A0A2N5TLA5_9BASI</name>
<evidence type="ECO:0000313" key="3">
    <source>
        <dbReference type="Proteomes" id="UP000235388"/>
    </source>
</evidence>
<dbReference type="EMBL" id="PGCJ01000553">
    <property type="protein sequence ID" value="PLW26275.1"/>
    <property type="molecule type" value="Genomic_DNA"/>
</dbReference>
<sequence>MDTYAYRGALVHHSELSGHNKTTHKGTDSKISRLIHHNNDELTTAINLPRNDRISPKGCSIRPRQYAYHLALTNLSNNHKHLLYGRAKHLDAPRTVIDLSLTGLPNTRRQDQHTLDLIPIGNIPDYASRDQARGKTYQLLTKPVSNLTGGDSSGFTTMMRIKDDADYLNNWSWPRMRCWTSQLAFQDDAQTRSQLSRRSCTLHSFPISFIRLLHPTSTGYYNGWSSPTLWDDETPDLEADTVFENNRLYYVISSSESNPPSDCTTSPPRYRSLSAVPYIDEPPSISATAIRYRTNMQHSELSNALPSTGGSGQSSTHSTVIRHLSKSEKKSLKRAKSGDALSKAITPAIAMEEAPTNTPTEHQESSDDSDRPISKRPFHQSHDNDHGTWEATKSAIEIEGVTAANDCKTKQWETTRVELRKQTCPVVRFRAERLWLGANTLYSISKQKQQGVHIITIRAIGTNAKHSNGCYPALIDALVSLGIKPVVIQQQLFHTEWPNEWIVHVPNEDALRLPSYASDSKGVLCNATGTPFFFSWNLIPRTSSEESNSEYRFLRFIAHTPAFGPLPDVDSLPFTTNLMVPNENKEDTTLHVSNVRFQGFQEDGWHYCSGDYVVTVNHIPTGNTFEKFWKSATNKIVLASWEKVPIQLTLANPCHFCGAEQHPNGKICEFKAVVDLLEDRRKKGKVFPNTRFDFLDDASHFERHPNDTKGKQREQTVKPSAPVNPKRFSRINKRGKP</sequence>
<feature type="compositionally biased region" description="Basic and acidic residues" evidence="1">
    <location>
        <begin position="361"/>
        <end position="373"/>
    </location>
</feature>